<protein>
    <recommendedName>
        <fullName evidence="6">Wall-associated receptor kinase galacturonan-binding domain-containing protein</fullName>
    </recommendedName>
</protein>
<keyword evidence="3" id="KW-0547">Nucleotide-binding</keyword>
<reference evidence="7 8" key="1">
    <citation type="journal article" date="2024" name="Plant J.">
        <title>Genome sequences and population genomics reveal climatic adaptation and genomic divergence between two closely related sweetgum species.</title>
        <authorList>
            <person name="Xu W.Q."/>
            <person name="Ren C.Q."/>
            <person name="Zhang X.Y."/>
            <person name="Comes H.P."/>
            <person name="Liu X.H."/>
            <person name="Li Y.G."/>
            <person name="Kettle C.J."/>
            <person name="Jalonen R."/>
            <person name="Gaisberger H."/>
            <person name="Ma Y.Z."/>
            <person name="Qiu Y.X."/>
        </authorList>
    </citation>
    <scope>NUCLEOTIDE SEQUENCE [LARGE SCALE GENOMIC DNA]</scope>
    <source>
        <strain evidence="7">Hangzhou</strain>
    </source>
</reference>
<dbReference type="PANTHER" id="PTHR46008:SF2">
    <property type="entry name" value="LEAF RUST 10 DISEASE-RESISTANCE LOCUS RECEPTOR-LIKE PROTEIN KINASE-LIKE 1.4"/>
    <property type="match status" value="1"/>
</dbReference>
<proteinExistence type="predicted"/>
<comment type="subcellular location">
    <subcellularLocation>
        <location evidence="1">Membrane</location>
        <topology evidence="1">Single-pass membrane protein</topology>
    </subcellularLocation>
</comment>
<dbReference type="Pfam" id="PF13947">
    <property type="entry name" value="GUB_WAK_bind"/>
    <property type="match status" value="1"/>
</dbReference>
<evidence type="ECO:0000259" key="6">
    <source>
        <dbReference type="Pfam" id="PF13947"/>
    </source>
</evidence>
<comment type="caution">
    <text evidence="7">The sequence shown here is derived from an EMBL/GenBank/DDBJ whole genome shotgun (WGS) entry which is preliminary data.</text>
</comment>
<dbReference type="EMBL" id="JBBPBK010000010">
    <property type="protein sequence ID" value="KAK9277040.1"/>
    <property type="molecule type" value="Genomic_DNA"/>
</dbReference>
<gene>
    <name evidence="7" type="ORF">L1049_006579</name>
</gene>
<dbReference type="GO" id="GO:0016020">
    <property type="term" value="C:membrane"/>
    <property type="evidence" value="ECO:0007669"/>
    <property type="project" value="UniProtKB-SubCell"/>
</dbReference>
<dbReference type="Proteomes" id="UP001415857">
    <property type="component" value="Unassembled WGS sequence"/>
</dbReference>
<name>A0AAP0RHG7_LIQFO</name>
<evidence type="ECO:0000256" key="2">
    <source>
        <dbReference type="ARBA" id="ARBA00022729"/>
    </source>
</evidence>
<dbReference type="InterPro" id="IPR025287">
    <property type="entry name" value="WAK_GUB"/>
</dbReference>
<dbReference type="GO" id="GO:0016301">
    <property type="term" value="F:kinase activity"/>
    <property type="evidence" value="ECO:0007669"/>
    <property type="project" value="TreeGrafter"/>
</dbReference>
<dbReference type="GO" id="GO:0030247">
    <property type="term" value="F:polysaccharide binding"/>
    <property type="evidence" value="ECO:0007669"/>
    <property type="project" value="InterPro"/>
</dbReference>
<keyword evidence="4" id="KW-0067">ATP-binding</keyword>
<dbReference type="PANTHER" id="PTHR46008">
    <property type="entry name" value="LEAF RUST 10 DISEASE-RESISTANCE LOCUS RECEPTOR-LIKE PROTEIN KINASE-LIKE 1.4"/>
    <property type="match status" value="1"/>
</dbReference>
<evidence type="ECO:0000313" key="8">
    <source>
        <dbReference type="Proteomes" id="UP001415857"/>
    </source>
</evidence>
<dbReference type="GO" id="GO:0005524">
    <property type="term" value="F:ATP binding"/>
    <property type="evidence" value="ECO:0007669"/>
    <property type="project" value="UniProtKB-KW"/>
</dbReference>
<keyword evidence="2 5" id="KW-0732">Signal</keyword>
<evidence type="ECO:0000256" key="3">
    <source>
        <dbReference type="ARBA" id="ARBA00022741"/>
    </source>
</evidence>
<keyword evidence="8" id="KW-1185">Reference proteome</keyword>
<accession>A0AAP0RHG7</accession>
<evidence type="ECO:0000313" key="7">
    <source>
        <dbReference type="EMBL" id="KAK9277040.1"/>
    </source>
</evidence>
<feature type="signal peptide" evidence="5">
    <location>
        <begin position="1"/>
        <end position="21"/>
    </location>
</feature>
<evidence type="ECO:0000256" key="5">
    <source>
        <dbReference type="SAM" id="SignalP"/>
    </source>
</evidence>
<sequence length="270" mass="30969">MAPAYSLVFFLLSNIVILHSAEEEWGQHPKECSPFDCGKLGKLSFPFSNTTPPICGWYTINCSEAVQKVQLEKSGKWYAVENISQANIVTIRDEVFHKRLKSHDCETFNNLTLPRSPSGPLKITPNLTMYRCDSSLKRFPHTDFRNYKGCNHYNFSIYYSINDSLLLTLPPQCSIIQLPKNPYPIHTDLFSLLAADISLEVFVHPDCHRCHFKKGGHCHNNTKGEFQCHHPTRGIDMEIDTNICRQVSNNYIKILCFIFIIFPSLQLLIL</sequence>
<evidence type="ECO:0000256" key="1">
    <source>
        <dbReference type="ARBA" id="ARBA00004167"/>
    </source>
</evidence>
<organism evidence="7 8">
    <name type="scientific">Liquidambar formosana</name>
    <name type="common">Formosan gum</name>
    <dbReference type="NCBI Taxonomy" id="63359"/>
    <lineage>
        <taxon>Eukaryota</taxon>
        <taxon>Viridiplantae</taxon>
        <taxon>Streptophyta</taxon>
        <taxon>Embryophyta</taxon>
        <taxon>Tracheophyta</taxon>
        <taxon>Spermatophyta</taxon>
        <taxon>Magnoliopsida</taxon>
        <taxon>eudicotyledons</taxon>
        <taxon>Gunneridae</taxon>
        <taxon>Pentapetalae</taxon>
        <taxon>Saxifragales</taxon>
        <taxon>Altingiaceae</taxon>
        <taxon>Liquidambar</taxon>
    </lineage>
</organism>
<feature type="chain" id="PRO_5043025835" description="Wall-associated receptor kinase galacturonan-binding domain-containing protein" evidence="5">
    <location>
        <begin position="22"/>
        <end position="270"/>
    </location>
</feature>
<feature type="domain" description="Wall-associated receptor kinase galacturonan-binding" evidence="6">
    <location>
        <begin position="32"/>
        <end position="91"/>
    </location>
</feature>
<dbReference type="AlphaFoldDB" id="A0AAP0RHG7"/>
<evidence type="ECO:0000256" key="4">
    <source>
        <dbReference type="ARBA" id="ARBA00022840"/>
    </source>
</evidence>